<accession>L8JPB7</accession>
<keyword evidence="8" id="KW-1185">Reference proteome</keyword>
<name>L8JPB7_9BACT</name>
<dbReference type="GO" id="GO:0016020">
    <property type="term" value="C:membrane"/>
    <property type="evidence" value="ECO:0007669"/>
    <property type="project" value="UniProtKB-SubCell"/>
</dbReference>
<evidence type="ECO:0000256" key="4">
    <source>
        <dbReference type="ARBA" id="ARBA00023136"/>
    </source>
</evidence>
<dbReference type="Proteomes" id="UP000011135">
    <property type="component" value="Unassembled WGS sequence"/>
</dbReference>
<dbReference type="AlphaFoldDB" id="L8JPB7"/>
<dbReference type="OrthoDB" id="9769739at2"/>
<organism evidence="7 8">
    <name type="scientific">Fulvivirga imtechensis AK7</name>
    <dbReference type="NCBI Taxonomy" id="1237149"/>
    <lineage>
        <taxon>Bacteria</taxon>
        <taxon>Pseudomonadati</taxon>
        <taxon>Bacteroidota</taxon>
        <taxon>Cytophagia</taxon>
        <taxon>Cytophagales</taxon>
        <taxon>Fulvivirgaceae</taxon>
        <taxon>Fulvivirga</taxon>
    </lineage>
</organism>
<dbReference type="STRING" id="1237149.C900_04113"/>
<evidence type="ECO:0000313" key="8">
    <source>
        <dbReference type="Proteomes" id="UP000011135"/>
    </source>
</evidence>
<feature type="transmembrane region" description="Helical" evidence="5">
    <location>
        <begin position="111"/>
        <end position="131"/>
    </location>
</feature>
<dbReference type="PATRIC" id="fig|1237149.3.peg.3877"/>
<dbReference type="EMBL" id="AMZN01000059">
    <property type="protein sequence ID" value="ELR70053.1"/>
    <property type="molecule type" value="Genomic_DNA"/>
</dbReference>
<keyword evidence="2 5" id="KW-0812">Transmembrane</keyword>
<evidence type="ECO:0000259" key="6">
    <source>
        <dbReference type="Pfam" id="PF00916"/>
    </source>
</evidence>
<feature type="transmembrane region" description="Helical" evidence="5">
    <location>
        <begin position="39"/>
        <end position="56"/>
    </location>
</feature>
<feature type="transmembrane region" description="Helical" evidence="5">
    <location>
        <begin position="341"/>
        <end position="370"/>
    </location>
</feature>
<gene>
    <name evidence="7" type="ORF">C900_04113</name>
</gene>
<feature type="transmembrane region" description="Helical" evidence="5">
    <location>
        <begin position="167"/>
        <end position="189"/>
    </location>
</feature>
<feature type="domain" description="SLC26A/SulP transporter" evidence="6">
    <location>
        <begin position="12"/>
        <end position="395"/>
    </location>
</feature>
<proteinExistence type="predicted"/>
<dbReference type="Pfam" id="PF00916">
    <property type="entry name" value="Sulfate_transp"/>
    <property type="match status" value="1"/>
</dbReference>
<dbReference type="eggNOG" id="COG0659">
    <property type="taxonomic scope" value="Bacteria"/>
</dbReference>
<keyword evidence="4 5" id="KW-0472">Membrane</keyword>
<feature type="transmembrane region" description="Helical" evidence="5">
    <location>
        <begin position="391"/>
        <end position="422"/>
    </location>
</feature>
<feature type="transmembrane region" description="Helical" evidence="5">
    <location>
        <begin position="12"/>
        <end position="33"/>
    </location>
</feature>
<comment type="subcellular location">
    <subcellularLocation>
        <location evidence="1">Membrane</location>
        <topology evidence="1">Multi-pass membrane protein</topology>
    </subcellularLocation>
</comment>
<feature type="transmembrane region" description="Helical" evidence="5">
    <location>
        <begin position="260"/>
        <end position="281"/>
    </location>
</feature>
<keyword evidence="3 5" id="KW-1133">Transmembrane helix</keyword>
<reference evidence="7 8" key="1">
    <citation type="submission" date="2012-12" db="EMBL/GenBank/DDBJ databases">
        <title>Genome assembly of Fulvivirga imtechensis AK7.</title>
        <authorList>
            <person name="Nupur N."/>
            <person name="Khatri I."/>
            <person name="Kumar R."/>
            <person name="Subramanian S."/>
            <person name="Pinnaka A."/>
        </authorList>
    </citation>
    <scope>NUCLEOTIDE SEQUENCE [LARGE SCALE GENOMIC DNA]</scope>
    <source>
        <strain evidence="7 8">AK7</strain>
    </source>
</reference>
<dbReference type="GO" id="GO:0055085">
    <property type="term" value="P:transmembrane transport"/>
    <property type="evidence" value="ECO:0007669"/>
    <property type="project" value="InterPro"/>
</dbReference>
<dbReference type="InterPro" id="IPR001902">
    <property type="entry name" value="SLC26A/SulP_fam"/>
</dbReference>
<comment type="caution">
    <text evidence="7">The sequence shown here is derived from an EMBL/GenBank/DDBJ whole genome shotgun (WGS) entry which is preliminary data.</text>
</comment>
<protein>
    <submittedName>
        <fullName evidence="7">Sulfate transporter</fullName>
    </submittedName>
</protein>
<evidence type="ECO:0000256" key="3">
    <source>
        <dbReference type="ARBA" id="ARBA00022989"/>
    </source>
</evidence>
<feature type="transmembrane region" description="Helical" evidence="5">
    <location>
        <begin position="196"/>
        <end position="217"/>
    </location>
</feature>
<evidence type="ECO:0000256" key="1">
    <source>
        <dbReference type="ARBA" id="ARBA00004141"/>
    </source>
</evidence>
<evidence type="ECO:0000256" key="5">
    <source>
        <dbReference type="SAM" id="Phobius"/>
    </source>
</evidence>
<dbReference type="InterPro" id="IPR011547">
    <property type="entry name" value="SLC26A/SulP_dom"/>
</dbReference>
<feature type="transmembrane region" description="Helical" evidence="5">
    <location>
        <begin position="302"/>
        <end position="321"/>
    </location>
</feature>
<sequence length="534" mass="57320">MKIKGLFENARYDLPASIVVFFVAMPLCLGIALASGAPLFSGIIAGIVGGIIVGMASGSPLGVSGPAAGLAVIVLSAIATLGSWQAFLVSVVIAGILQIVMGYLRLGIIAYYFPTSVIKGMLTGIGLIIILKQIPHALGYDADYEGDLSFQTAVGNTFSDLSTAFEVLTPGALIISAVSLTILILWEAVLTKTHRIFQLIQGPVVVVVAGIILNQMFQAGILPFSLTKDQLVNIPVASDLGEFFGQFSLPDFSHLTNPQVYFTAMVVALIASIETLLCVEATDKLDPYKRVTPTNRELKAQGLGNVISGLIGGLPITQVIVRSSTNITFGGKTKLSAITHGFFLLISAIAIPNILNMIPLATLACILFVVGYKLAKPTLFKSMYQLGLSQFIPFVATVVGIVFTDLLTGIGIGMAFAIFYILRGHYQNPYVFHASNTNGREMRTIALAEEVSFLNKGSLLQTLNHLPGGADVVIDAKRTKIIDHDVIEVIRDFIVNAKNKDIRVRIEGIPVLEKVSRENDYQRITEKEITHSEA</sequence>
<evidence type="ECO:0000313" key="7">
    <source>
        <dbReference type="EMBL" id="ELR70053.1"/>
    </source>
</evidence>
<dbReference type="RefSeq" id="WP_009581540.1">
    <property type="nucleotide sequence ID" value="NZ_AMZN01000059.1"/>
</dbReference>
<dbReference type="PANTHER" id="PTHR11814">
    <property type="entry name" value="SULFATE TRANSPORTER"/>
    <property type="match status" value="1"/>
</dbReference>
<evidence type="ECO:0000256" key="2">
    <source>
        <dbReference type="ARBA" id="ARBA00022692"/>
    </source>
</evidence>